<feature type="domain" description="C2H2-type" evidence="6">
    <location>
        <begin position="299"/>
        <end position="327"/>
    </location>
</feature>
<evidence type="ECO:0000259" key="6">
    <source>
        <dbReference type="PROSITE" id="PS50157"/>
    </source>
</evidence>
<sequence>MNSCRLCLQPCLSNRRLMDRTFLEMAQDIFCVMIEVSQKNTSVTTCDSCHRKINKYYEFKHKSRQREQDRTLNRNRPPSIGFSVLKNRANVGSTECYIGGAAKPPKWYGDQDSDDDGIAPLEFNEPKRKTTAKRALIRFTKEQLATRTKKELYEERRKVICEQCGKLVPDIRMESHRNDHLGLKPYVCAEPDCGMAFRCGRDCRSHYRRIHSNEEYPCEICGKILKSRLSLKSHSYSHREKELKCEVCGMMILNKSRLELHMRVHTQKRDFKCPHCPKSFYVNAVLKLHLRRHSGEKPYVCHICQFSNSHRVLYVKHMRRFHPGEEIYKLTDMPKIQNKTLSN</sequence>
<dbReference type="Gene3D" id="3.30.160.60">
    <property type="entry name" value="Classic Zinc Finger"/>
    <property type="match status" value="4"/>
</dbReference>
<evidence type="ECO:0000256" key="5">
    <source>
        <dbReference type="PROSITE-ProRule" id="PRU00042"/>
    </source>
</evidence>
<dbReference type="HOGENOM" id="CLU_056066_0_0_1"/>
<evidence type="ECO:0000256" key="3">
    <source>
        <dbReference type="ARBA" id="ARBA00022771"/>
    </source>
</evidence>
<feature type="domain" description="C2H2-type" evidence="6">
    <location>
        <begin position="216"/>
        <end position="243"/>
    </location>
</feature>
<keyword evidence="2" id="KW-0677">Repeat</keyword>
<dbReference type="GO" id="GO:0008270">
    <property type="term" value="F:zinc ion binding"/>
    <property type="evidence" value="ECO:0007669"/>
    <property type="project" value="UniProtKB-KW"/>
</dbReference>
<dbReference type="Proteomes" id="UP000682892">
    <property type="component" value="Chromosome 2"/>
</dbReference>
<keyword evidence="4" id="KW-0862">Zinc</keyword>
<feature type="domain" description="C2H2-type" evidence="6">
    <location>
        <begin position="186"/>
        <end position="216"/>
    </location>
</feature>
<evidence type="ECO:0000256" key="2">
    <source>
        <dbReference type="ARBA" id="ARBA00022737"/>
    </source>
</evidence>
<gene>
    <name evidence="7" type="ORF">AaeL_AAEL002045</name>
</gene>
<dbReference type="STRING" id="7159.Q17JD6"/>
<dbReference type="PROSITE" id="PS00028">
    <property type="entry name" value="ZINC_FINGER_C2H2_1"/>
    <property type="match status" value="4"/>
</dbReference>
<dbReference type="InterPro" id="IPR036236">
    <property type="entry name" value="Znf_C2H2_sf"/>
</dbReference>
<dbReference type="VEuPathDB" id="VectorBase:AAEL008435"/>
<reference evidence="7" key="1">
    <citation type="submission" date="2005-10" db="EMBL/GenBank/DDBJ databases">
        <authorList>
            <person name="Loftus B.J."/>
            <person name="Nene V.M."/>
            <person name="Hannick L.I."/>
            <person name="Bidwell S."/>
            <person name="Haas B."/>
            <person name="Amedeo P."/>
            <person name="Orvis J."/>
            <person name="Wortman J.R."/>
            <person name="White O.R."/>
            <person name="Salzberg S."/>
            <person name="Shumway M."/>
            <person name="Koo H."/>
            <person name="Zhao Y."/>
            <person name="Holmes M."/>
            <person name="Miller J."/>
            <person name="Schatz M."/>
            <person name="Pop M."/>
            <person name="Pai G."/>
            <person name="Utterback T."/>
            <person name="Rogers Y.-H."/>
            <person name="Kravitz S."/>
            <person name="Fraser C.M."/>
        </authorList>
    </citation>
    <scope>NUCLEOTIDE SEQUENCE</scope>
    <source>
        <strain evidence="7">Liverpool</strain>
    </source>
</reference>
<evidence type="ECO:0000313" key="8">
    <source>
        <dbReference type="Proteomes" id="UP000682892"/>
    </source>
</evidence>
<dbReference type="PROSITE" id="PS50157">
    <property type="entry name" value="ZINC_FINGER_C2H2_2"/>
    <property type="match status" value="5"/>
</dbReference>
<keyword evidence="1" id="KW-0479">Metal-binding</keyword>
<dbReference type="PhylomeDB" id="Q17JD6"/>
<evidence type="ECO:0000256" key="4">
    <source>
        <dbReference type="ARBA" id="ARBA00022833"/>
    </source>
</evidence>
<reference evidence="7" key="2">
    <citation type="journal article" date="2007" name="Science">
        <title>Genome sequence of Aedes aegypti, a major arbovirus vector.</title>
        <authorList>
            <person name="Nene V."/>
            <person name="Wortman J.R."/>
            <person name="Lawson D."/>
            <person name="Haas B."/>
            <person name="Kodira C."/>
            <person name="Tu Z.J."/>
            <person name="Loftus B."/>
            <person name="Xi Z."/>
            <person name="Megy K."/>
            <person name="Grabherr M."/>
            <person name="Ren Q."/>
            <person name="Zdobnov E.M."/>
            <person name="Lobo N.F."/>
            <person name="Campbell K.S."/>
            <person name="Brown S.E."/>
            <person name="Bonaldo M.F."/>
            <person name="Zhu J."/>
            <person name="Sinkins S.P."/>
            <person name="Hogenkamp D.G."/>
            <person name="Amedeo P."/>
            <person name="Arensburger P."/>
            <person name="Atkinson P.W."/>
            <person name="Bidwell S."/>
            <person name="Biedler J."/>
            <person name="Birney E."/>
            <person name="Bruggner R.V."/>
            <person name="Costas J."/>
            <person name="Coy M.R."/>
            <person name="Crabtree J."/>
            <person name="Crawford M."/>
            <person name="Debruyn B."/>
            <person name="Decaprio D."/>
            <person name="Eiglmeier K."/>
            <person name="Eisenstadt E."/>
            <person name="El-Dorry H."/>
            <person name="Gelbart W.M."/>
            <person name="Gomes S.L."/>
            <person name="Hammond M."/>
            <person name="Hannick L.I."/>
            <person name="Hogan J.R."/>
            <person name="Holmes M.H."/>
            <person name="Jaffe D."/>
            <person name="Johnston J.S."/>
            <person name="Kennedy R.C."/>
            <person name="Koo H."/>
            <person name="Kravitz S."/>
            <person name="Kriventseva E.V."/>
            <person name="Kulp D."/>
            <person name="Labutti K."/>
            <person name="Lee E."/>
            <person name="Li S."/>
            <person name="Lovin D.D."/>
            <person name="Mao C."/>
            <person name="Mauceli E."/>
            <person name="Menck C.F."/>
            <person name="Miller J.R."/>
            <person name="Montgomery P."/>
            <person name="Mori A."/>
            <person name="Nascimento A.L."/>
            <person name="Naveira H.F."/>
            <person name="Nusbaum C."/>
            <person name="O'leary S."/>
            <person name="Orvis J."/>
            <person name="Pertea M."/>
            <person name="Quesneville H."/>
            <person name="Reidenbach K.R."/>
            <person name="Rogers Y.H."/>
            <person name="Roth C.W."/>
            <person name="Schneider J.R."/>
            <person name="Schatz M."/>
            <person name="Shumway M."/>
            <person name="Stanke M."/>
            <person name="Stinson E.O."/>
            <person name="Tubio J.M."/>
            <person name="Vanzee J.P."/>
            <person name="Verjovski-Almeida S."/>
            <person name="Werner D."/>
            <person name="White O."/>
            <person name="Wyder S."/>
            <person name="Zeng Q."/>
            <person name="Zhao Q."/>
            <person name="Zhao Y."/>
            <person name="Hill C.A."/>
            <person name="Raikhel A.S."/>
            <person name="Soares M.B."/>
            <person name="Knudson D.L."/>
            <person name="Lee N.H."/>
            <person name="Galagan J."/>
            <person name="Salzberg S.L."/>
            <person name="Paulsen I.T."/>
            <person name="Dimopoulos G."/>
            <person name="Collins F.H."/>
            <person name="Birren B."/>
            <person name="Fraser-Liggett C.M."/>
            <person name="Severson D.W."/>
        </authorList>
    </citation>
    <scope>NUCLEOTIDE SEQUENCE [LARGE SCALE GENOMIC DNA]</scope>
    <source>
        <strain evidence="7">Liverpool</strain>
    </source>
</reference>
<proteinExistence type="predicted"/>
<accession>Q17JD6</accession>
<organism evidence="7 8">
    <name type="scientific">Aedes aegypti</name>
    <name type="common">Yellowfever mosquito</name>
    <name type="synonym">Culex aegypti</name>
    <dbReference type="NCBI Taxonomy" id="7159"/>
    <lineage>
        <taxon>Eukaryota</taxon>
        <taxon>Metazoa</taxon>
        <taxon>Ecdysozoa</taxon>
        <taxon>Arthropoda</taxon>
        <taxon>Hexapoda</taxon>
        <taxon>Insecta</taxon>
        <taxon>Pterygota</taxon>
        <taxon>Neoptera</taxon>
        <taxon>Endopterygota</taxon>
        <taxon>Diptera</taxon>
        <taxon>Nematocera</taxon>
        <taxon>Culicoidea</taxon>
        <taxon>Culicidae</taxon>
        <taxon>Culicinae</taxon>
        <taxon>Aedini</taxon>
        <taxon>Aedes</taxon>
        <taxon>Stegomyia</taxon>
    </lineage>
</organism>
<dbReference type="AlphaFoldDB" id="Q17JD6"/>
<feature type="domain" description="C2H2-type" evidence="6">
    <location>
        <begin position="271"/>
        <end position="298"/>
    </location>
</feature>
<dbReference type="PaxDb" id="7159-AAEL002045-PA"/>
<dbReference type="OMA" id="DIRMESH"/>
<dbReference type="SUPFAM" id="SSF57667">
    <property type="entry name" value="beta-beta-alpha zinc fingers"/>
    <property type="match status" value="3"/>
</dbReference>
<evidence type="ECO:0000313" key="7">
    <source>
        <dbReference type="EMBL" id="EAT46767.1"/>
    </source>
</evidence>
<dbReference type="InterPro" id="IPR013087">
    <property type="entry name" value="Znf_C2H2_type"/>
</dbReference>
<dbReference type="eggNOG" id="KOG1721">
    <property type="taxonomic scope" value="Eukaryota"/>
</dbReference>
<keyword evidence="3 5" id="KW-0863">Zinc-finger</keyword>
<name>Q17JD6_AEDAE</name>
<protein>
    <submittedName>
        <fullName evidence="7">AAEL002045-PA</fullName>
    </submittedName>
</protein>
<dbReference type="EMBL" id="CH477233">
    <property type="protein sequence ID" value="EAT46767.1"/>
    <property type="molecule type" value="Genomic_DNA"/>
</dbReference>
<reference evidence="7" key="3">
    <citation type="submission" date="2012-09" db="EMBL/GenBank/DDBJ databases">
        <authorList>
            <consortium name="VectorBase"/>
        </authorList>
    </citation>
    <scope>NUCLEOTIDE SEQUENCE</scope>
    <source>
        <strain evidence="7">Liverpool</strain>
    </source>
</reference>
<feature type="domain" description="C2H2-type" evidence="6">
    <location>
        <begin position="243"/>
        <end position="270"/>
    </location>
</feature>
<dbReference type="PANTHER" id="PTHR24379">
    <property type="entry name" value="KRAB AND ZINC FINGER DOMAIN-CONTAINING"/>
    <property type="match status" value="1"/>
</dbReference>
<dbReference type="SMART" id="SM00355">
    <property type="entry name" value="ZnF_C2H2"/>
    <property type="match status" value="6"/>
</dbReference>
<dbReference type="Pfam" id="PF00096">
    <property type="entry name" value="zf-C2H2"/>
    <property type="match status" value="1"/>
</dbReference>
<dbReference type="PANTHER" id="PTHR24379:SF121">
    <property type="entry name" value="C2H2-TYPE DOMAIN-CONTAINING PROTEIN"/>
    <property type="match status" value="1"/>
</dbReference>
<evidence type="ECO:0000256" key="1">
    <source>
        <dbReference type="ARBA" id="ARBA00022723"/>
    </source>
</evidence>